<dbReference type="EMBL" id="LNIX01000037">
    <property type="protein sequence ID" value="OXA39637.1"/>
    <property type="molecule type" value="Genomic_DNA"/>
</dbReference>
<dbReference type="OrthoDB" id="18996at2759"/>
<dbReference type="PANTHER" id="PTHR34310">
    <property type="entry name" value="DUF427 DOMAIN PROTEIN (AFU_ORTHOLOGUE AFUA_3G02220)"/>
    <property type="match status" value="1"/>
</dbReference>
<evidence type="ECO:0000313" key="2">
    <source>
        <dbReference type="EMBL" id="OXA39637.1"/>
    </source>
</evidence>
<accession>A0A226D4G7</accession>
<dbReference type="InterPro" id="IPR038694">
    <property type="entry name" value="DUF427_sf"/>
</dbReference>
<comment type="caution">
    <text evidence="2">The sequence shown here is derived from an EMBL/GenBank/DDBJ whole genome shotgun (WGS) entry which is preliminary data.</text>
</comment>
<evidence type="ECO:0000259" key="1">
    <source>
        <dbReference type="Pfam" id="PF04248"/>
    </source>
</evidence>
<protein>
    <recommendedName>
        <fullName evidence="1">DUF427 domain-containing protein</fullName>
    </recommendedName>
</protein>
<organism evidence="2 3">
    <name type="scientific">Folsomia candida</name>
    <name type="common">Springtail</name>
    <dbReference type="NCBI Taxonomy" id="158441"/>
    <lineage>
        <taxon>Eukaryota</taxon>
        <taxon>Metazoa</taxon>
        <taxon>Ecdysozoa</taxon>
        <taxon>Arthropoda</taxon>
        <taxon>Hexapoda</taxon>
        <taxon>Collembola</taxon>
        <taxon>Entomobryomorpha</taxon>
        <taxon>Isotomoidea</taxon>
        <taxon>Isotomidae</taxon>
        <taxon>Proisotominae</taxon>
        <taxon>Folsomia</taxon>
    </lineage>
</organism>
<sequence>MTTCMLLLSAGLTLNYPHITPIHIQAYYNNMGKVFYVFSVLNFLLVTCTAEKAMETMVATWEGVVIAESGNCVVVEGNQYFPADSIKMEYFEKSDTTTVCGWKGTANYYNVRVNGKVNKDAACVGGGYLRVMIEYHRFGGGLFPCGDQAVTERYYAEPKAAAENIKGRVAFWKGVVVKKSPNAEL</sequence>
<dbReference type="PANTHER" id="PTHR34310:SF5">
    <property type="entry name" value="DUF427 DOMAIN PROTEIN (AFU_ORTHOLOGUE AFUA_3G02220)"/>
    <property type="match status" value="1"/>
</dbReference>
<gene>
    <name evidence="2" type="ORF">Fcan01_25420</name>
</gene>
<name>A0A226D4G7_FOLCA</name>
<dbReference type="Proteomes" id="UP000198287">
    <property type="component" value="Unassembled WGS sequence"/>
</dbReference>
<keyword evidence="3" id="KW-1185">Reference proteome</keyword>
<dbReference type="Gene3D" id="2.170.150.40">
    <property type="entry name" value="Domain of unknown function (DUF427)"/>
    <property type="match status" value="1"/>
</dbReference>
<dbReference type="AlphaFoldDB" id="A0A226D4G7"/>
<proteinExistence type="predicted"/>
<reference evidence="2 3" key="1">
    <citation type="submission" date="2015-12" db="EMBL/GenBank/DDBJ databases">
        <title>The genome of Folsomia candida.</title>
        <authorList>
            <person name="Faddeeva A."/>
            <person name="Derks M.F."/>
            <person name="Anvar Y."/>
            <person name="Smit S."/>
            <person name="Van Straalen N."/>
            <person name="Roelofs D."/>
        </authorList>
    </citation>
    <scope>NUCLEOTIDE SEQUENCE [LARGE SCALE GENOMIC DNA]</scope>
    <source>
        <strain evidence="2 3">VU population</strain>
        <tissue evidence="2">Whole body</tissue>
    </source>
</reference>
<evidence type="ECO:0000313" key="3">
    <source>
        <dbReference type="Proteomes" id="UP000198287"/>
    </source>
</evidence>
<dbReference type="Pfam" id="PF04248">
    <property type="entry name" value="NTP_transf_9"/>
    <property type="match status" value="1"/>
</dbReference>
<feature type="domain" description="DUF427" evidence="1">
    <location>
        <begin position="58"/>
        <end position="122"/>
    </location>
</feature>
<dbReference type="InterPro" id="IPR007361">
    <property type="entry name" value="DUF427"/>
</dbReference>